<reference evidence="5" key="2">
    <citation type="submission" date="2016-11" db="EMBL/GenBank/DDBJ databases">
        <authorList>
            <person name="Varghese N."/>
            <person name="Submissions S."/>
        </authorList>
    </citation>
    <scope>NUCLEOTIDE SEQUENCE [LARGE SCALE GENOMIC DNA]</scope>
    <source>
        <strain evidence="5">YR203</strain>
    </source>
</reference>
<dbReference type="SUPFAM" id="SSF51206">
    <property type="entry name" value="cAMP-binding domain-like"/>
    <property type="match status" value="1"/>
</dbReference>
<feature type="domain" description="Cyclic nucleotide-binding" evidence="1">
    <location>
        <begin position="11"/>
        <end position="132"/>
    </location>
</feature>
<evidence type="ECO:0000313" key="5">
    <source>
        <dbReference type="Proteomes" id="UP000184108"/>
    </source>
</evidence>
<dbReference type="Proteomes" id="UP000184108">
    <property type="component" value="Unassembled WGS sequence"/>
</dbReference>
<evidence type="ECO:0000259" key="1">
    <source>
        <dbReference type="PROSITE" id="PS50042"/>
    </source>
</evidence>
<evidence type="ECO:0000313" key="3">
    <source>
        <dbReference type="EMBL" id="SHG58254.1"/>
    </source>
</evidence>
<evidence type="ECO:0000313" key="4">
    <source>
        <dbReference type="Proteomes" id="UP000028719"/>
    </source>
</evidence>
<reference evidence="2 4" key="1">
    <citation type="submission" date="2014-07" db="EMBL/GenBank/DDBJ databases">
        <title>Genome of Chryseobacterium vrystaatense LMG 22846.</title>
        <authorList>
            <person name="Pipes S.E."/>
            <person name="Stropko S.J."/>
            <person name="Newman J.D."/>
        </authorList>
    </citation>
    <scope>NUCLEOTIDE SEQUENCE [LARGE SCALE GENOMIC DNA]</scope>
    <source>
        <strain evidence="2 4">LMG 22846</strain>
    </source>
</reference>
<accession>A0A1M5KZL2</accession>
<proteinExistence type="predicted"/>
<dbReference type="EMBL" id="FQVE01000006">
    <property type="protein sequence ID" value="SHG58254.1"/>
    <property type="molecule type" value="Genomic_DNA"/>
</dbReference>
<sequence length="194" mass="23143">MTESLKKHIREYIEISDDKLEKYCSAFRIENIKKKDFLLKEGEICEDEGFVLNGCFKVFRTDKNSDDQILYFAVEDWWISDIDSFINKIPSQLNIQAIEDSEILLISREDKEKLYQEIPEIERLMRLKFQMSIIALQRRIIDNLSKPSDERYQDFLRDYPKTAHRLTNIQIAAYLGVTPEFISRIRRKIVLKKP</sequence>
<keyword evidence="3" id="KW-0418">Kinase</keyword>
<name>A0A1M5KZL2_9FLAO</name>
<dbReference type="OrthoDB" id="1092431at2"/>
<dbReference type="GO" id="GO:0016301">
    <property type="term" value="F:kinase activity"/>
    <property type="evidence" value="ECO:0007669"/>
    <property type="project" value="UniProtKB-KW"/>
</dbReference>
<dbReference type="RefSeq" id="WP_034749068.1">
    <property type="nucleotide sequence ID" value="NZ_FQVE01000006.1"/>
</dbReference>
<organism evidence="3 5">
    <name type="scientific">Chryseobacterium vrystaatense</name>
    <dbReference type="NCBI Taxonomy" id="307480"/>
    <lineage>
        <taxon>Bacteria</taxon>
        <taxon>Pseudomonadati</taxon>
        <taxon>Bacteroidota</taxon>
        <taxon>Flavobacteriia</taxon>
        <taxon>Flavobacteriales</taxon>
        <taxon>Weeksellaceae</taxon>
        <taxon>Chryseobacterium group</taxon>
        <taxon>Chryseobacterium</taxon>
    </lineage>
</organism>
<dbReference type="AlphaFoldDB" id="A0A1M5KZL2"/>
<evidence type="ECO:0000313" key="2">
    <source>
        <dbReference type="EMBL" id="KFF23964.1"/>
    </source>
</evidence>
<dbReference type="Pfam" id="PF00027">
    <property type="entry name" value="cNMP_binding"/>
    <property type="match status" value="1"/>
</dbReference>
<dbReference type="CDD" id="cd00038">
    <property type="entry name" value="CAP_ED"/>
    <property type="match status" value="1"/>
</dbReference>
<dbReference type="InterPro" id="IPR018490">
    <property type="entry name" value="cNMP-bd_dom_sf"/>
</dbReference>
<dbReference type="PROSITE" id="PS50042">
    <property type="entry name" value="CNMP_BINDING_3"/>
    <property type="match status" value="1"/>
</dbReference>
<dbReference type="InterPro" id="IPR000595">
    <property type="entry name" value="cNMP-bd_dom"/>
</dbReference>
<reference evidence="3" key="3">
    <citation type="submission" date="2016-11" db="EMBL/GenBank/DDBJ databases">
        <authorList>
            <person name="Jaros S."/>
            <person name="Januszkiewicz K."/>
            <person name="Wedrychowicz H."/>
        </authorList>
    </citation>
    <scope>NUCLEOTIDE SEQUENCE [LARGE SCALE GENOMIC DNA]</scope>
    <source>
        <strain evidence="3">YR203</strain>
    </source>
</reference>
<dbReference type="Gene3D" id="2.60.120.10">
    <property type="entry name" value="Jelly Rolls"/>
    <property type="match status" value="1"/>
</dbReference>
<keyword evidence="3" id="KW-0808">Transferase</keyword>
<dbReference type="EMBL" id="JPRI01000010">
    <property type="protein sequence ID" value="KFF23964.1"/>
    <property type="molecule type" value="Genomic_DNA"/>
</dbReference>
<dbReference type="InterPro" id="IPR014710">
    <property type="entry name" value="RmlC-like_jellyroll"/>
</dbReference>
<gene>
    <name evidence="2" type="ORF">IW16_21490</name>
    <name evidence="3" type="ORF">SAMN02787073_4520</name>
</gene>
<protein>
    <submittedName>
        <fullName evidence="2">Catabolite gene activator protein</fullName>
    </submittedName>
    <submittedName>
        <fullName evidence="3">cAMP-binding domain of CRP or a regulatory subunit of cAMP-dependent protein kinases</fullName>
    </submittedName>
</protein>
<dbReference type="Proteomes" id="UP000028719">
    <property type="component" value="Unassembled WGS sequence"/>
</dbReference>
<keyword evidence="4" id="KW-1185">Reference proteome</keyword>